<dbReference type="Proteomes" id="UP000054485">
    <property type="component" value="Unassembled WGS sequence"/>
</dbReference>
<organism evidence="3 4">
    <name type="scientific">Suillus luteus UH-Slu-Lm8-n1</name>
    <dbReference type="NCBI Taxonomy" id="930992"/>
    <lineage>
        <taxon>Eukaryota</taxon>
        <taxon>Fungi</taxon>
        <taxon>Dikarya</taxon>
        <taxon>Basidiomycota</taxon>
        <taxon>Agaricomycotina</taxon>
        <taxon>Agaricomycetes</taxon>
        <taxon>Agaricomycetidae</taxon>
        <taxon>Boletales</taxon>
        <taxon>Suillineae</taxon>
        <taxon>Suillaceae</taxon>
        <taxon>Suillus</taxon>
    </lineage>
</organism>
<dbReference type="EMBL" id="KN835145">
    <property type="protein sequence ID" value="KIK47598.1"/>
    <property type="molecule type" value="Genomic_DNA"/>
</dbReference>
<feature type="compositionally biased region" description="Polar residues" evidence="1">
    <location>
        <begin position="193"/>
        <end position="227"/>
    </location>
</feature>
<evidence type="ECO:0000313" key="3">
    <source>
        <dbReference type="EMBL" id="KIK47598.1"/>
    </source>
</evidence>
<evidence type="ECO:0000256" key="1">
    <source>
        <dbReference type="SAM" id="MobiDB-lite"/>
    </source>
</evidence>
<feature type="transmembrane region" description="Helical" evidence="2">
    <location>
        <begin position="69"/>
        <end position="90"/>
    </location>
</feature>
<dbReference type="OrthoDB" id="3364107at2759"/>
<gene>
    <name evidence="3" type="ORF">CY34DRAFT_8817</name>
</gene>
<proteinExistence type="predicted"/>
<name>A0A0D0BXH1_9AGAM</name>
<evidence type="ECO:0008006" key="5">
    <source>
        <dbReference type="Google" id="ProtNLM"/>
    </source>
</evidence>
<feature type="transmembrane region" description="Helical" evidence="2">
    <location>
        <begin position="12"/>
        <end position="30"/>
    </location>
</feature>
<dbReference type="HOGENOM" id="CLU_083413_1_0_1"/>
<keyword evidence="2" id="KW-0812">Transmembrane</keyword>
<dbReference type="STRING" id="930992.A0A0D0BXH1"/>
<reference evidence="3 4" key="1">
    <citation type="submission" date="2014-04" db="EMBL/GenBank/DDBJ databases">
        <authorList>
            <consortium name="DOE Joint Genome Institute"/>
            <person name="Kuo A."/>
            <person name="Ruytinx J."/>
            <person name="Rineau F."/>
            <person name="Colpaert J."/>
            <person name="Kohler A."/>
            <person name="Nagy L.G."/>
            <person name="Floudas D."/>
            <person name="Copeland A."/>
            <person name="Barry K.W."/>
            <person name="Cichocki N."/>
            <person name="Veneault-Fourrey C."/>
            <person name="LaButti K."/>
            <person name="Lindquist E.A."/>
            <person name="Lipzen A."/>
            <person name="Lundell T."/>
            <person name="Morin E."/>
            <person name="Murat C."/>
            <person name="Sun H."/>
            <person name="Tunlid A."/>
            <person name="Henrissat B."/>
            <person name="Grigoriev I.V."/>
            <person name="Hibbett D.S."/>
            <person name="Martin F."/>
            <person name="Nordberg H.P."/>
            <person name="Cantor M.N."/>
            <person name="Hua S.X."/>
        </authorList>
    </citation>
    <scope>NUCLEOTIDE SEQUENCE [LARGE SCALE GENOMIC DNA]</scope>
    <source>
        <strain evidence="3 4">UH-Slu-Lm8-n1</strain>
    </source>
</reference>
<dbReference type="AlphaFoldDB" id="A0A0D0BXH1"/>
<protein>
    <recommendedName>
        <fullName evidence="5">MARVEL domain-containing protein</fullName>
    </recommendedName>
</protein>
<feature type="transmembrane region" description="Helical" evidence="2">
    <location>
        <begin position="36"/>
        <end position="62"/>
    </location>
</feature>
<reference evidence="4" key="2">
    <citation type="submission" date="2015-01" db="EMBL/GenBank/DDBJ databases">
        <title>Evolutionary Origins and Diversification of the Mycorrhizal Mutualists.</title>
        <authorList>
            <consortium name="DOE Joint Genome Institute"/>
            <consortium name="Mycorrhizal Genomics Consortium"/>
            <person name="Kohler A."/>
            <person name="Kuo A."/>
            <person name="Nagy L.G."/>
            <person name="Floudas D."/>
            <person name="Copeland A."/>
            <person name="Barry K.W."/>
            <person name="Cichocki N."/>
            <person name="Veneault-Fourrey C."/>
            <person name="LaButti K."/>
            <person name="Lindquist E.A."/>
            <person name="Lipzen A."/>
            <person name="Lundell T."/>
            <person name="Morin E."/>
            <person name="Murat C."/>
            <person name="Riley R."/>
            <person name="Ohm R."/>
            <person name="Sun H."/>
            <person name="Tunlid A."/>
            <person name="Henrissat B."/>
            <person name="Grigoriev I.V."/>
            <person name="Hibbett D.S."/>
            <person name="Martin F."/>
        </authorList>
    </citation>
    <scope>NUCLEOTIDE SEQUENCE [LARGE SCALE GENOMIC DNA]</scope>
    <source>
        <strain evidence="4">UH-Slu-Lm8-n1</strain>
    </source>
</reference>
<keyword evidence="2" id="KW-0472">Membrane</keyword>
<dbReference type="InParanoid" id="A0A0D0BXH1"/>
<accession>A0A0D0BXH1</accession>
<evidence type="ECO:0000256" key="2">
    <source>
        <dbReference type="SAM" id="Phobius"/>
    </source>
</evidence>
<keyword evidence="2" id="KW-1133">Transmembrane helix</keyword>
<keyword evidence="4" id="KW-1185">Reference proteome</keyword>
<sequence>MNLFSVFRISLFSLTVAFSLIGLGLNAYFISLTVPYFYFIFSALGVATAVLTILTVPIMLIVDFIRRGAFTSMIVFELSWLFILAILWVATAGEAIYTFNYYYPQGCIYANVDPTANTYCMELQAVEAFAFLNFFIFLGYTSVLLVFSIIGSSRGNSVWTYSVKDATFFAQKSWPTQQQTPLNQYSAAPPTGYTGTPVSHPQQLGTYSTHSSTPAQSPHMQPQQFQPVYSGRPQGISV</sequence>
<feature type="region of interest" description="Disordered" evidence="1">
    <location>
        <begin position="193"/>
        <end position="238"/>
    </location>
</feature>
<feature type="transmembrane region" description="Helical" evidence="2">
    <location>
        <begin position="128"/>
        <end position="150"/>
    </location>
</feature>
<evidence type="ECO:0000313" key="4">
    <source>
        <dbReference type="Proteomes" id="UP000054485"/>
    </source>
</evidence>